<sequence length="1763" mass="190741">MSSRRVMQRSYSGEERSGIHNGDDVSRPASRSYLSNVRPESRSTLCSVMAQLTEETQPTFEVTLKSRAVSEKCKVTFTCEVRGHPVPQVIWYKDDVQLDRYCGLPNCTMEDAAIYQASASNVKGIVSCSGVLEVGLMNEYLIHQRYFAKLKQKAEGRCRELEGLENREALRNLSPDRSQRKRRSPMAPHFAAEEASSATTAGECHEVPGPGAESVAEARLQDSTGTEEKVEKPVPFANGTSAVVPVAKRHVGVPESAGEGISPFVKKKIKISNGFEDIKEDGAQAEGPTEERRSGVRACETQALTEMVKIQGPSKEIMEIESSVPFAPRPGITDPVQRSITEAVQNVDKTPSEESKICLDRAGGRLQVTGIPTPKEKLVPNSPTVNVPSAVSLRKRQGVHGAEGKPGAPLPQERAKHGDTKNKNVLESRSQKSPPKVPPASRRQATHVATPPSVDTKQKVGKGSHVPPTGDMGPVRHKATELQIPSTRTKPRTGLSVETGSPSVRPLERSDSAHPEHWGTTGQRCPTVENTEDAFPRSSRELQGREKETSHRPPENGSVSEPQQLAEATRAHGRPNRAAPVDLKPPPPRCATDSVSPQRTEEEAAAAAGGPKPGAHRPVQGTGRNTRDHSRGSSERNLDPLTDPATFPEQSLGHGQSGPQCSVHQASRGPGVPAVKTEEVVNIPLGRNVEEGQAGTALLCEKRRPPSQRKVEMEAGVDVKGMEHAQIGAALNESQNETDFITHAGVPHTEINYEPLLRPMVETHPIPHRTNITGVDTSNQQVTKEPGNLNVPDTNGSEQRAKPLKEAHTPEPNILSVAEIMSQVKALDSTVSNPLTVESNSVTVELIASPSLFGVKPGRDMERALAIEIQKKIETKPQEQPLNPTAPSNGAMTSFSRGEDLRRQLNEDRTIETEMEPQMDTETSVSTPEVPDTMAKELERRINQQPSTECTPDQLLTPTAPTSEAMVSFSIPPIYVSDTESIAETGNSYGGVENDSIMDTGHECGKSSPVSSGVNLDAASAAATDGNNTITCCSDALLMEVDSKVLADSNVSVIGTQEHGKSLSSVETGLDSAQLCCTADGEKGGLTLEQNSPKPLHGTDEGFKQIPPPEIKLNSESNWNSTPVLSTTCVDAQKTPELNTIRVETKQEDKIQPERNLCISVVEPPATTTVASESPSSSEEAPLQEAKSNSLTFPSATLKDLALGARRKILTPKSTAVEDDPIVPSPVDGRPRGEEVLPKSSEAPPDPATLSVPPGPSQQPLLAVEPSGQPTPPARRRSPLLSRKVTAQETPAAGKEALEQTRAPEKSQQTSAEKEKHDPFKAPQVIRKIRGESFSDASGHLKLWCQFFNVLSDSVISWYRDDVEVAQVKRSAGDETPFNLAIIQASKKDCGVYGCKITNAHGTDITDHLLSVEILGGMRLREDLGVGEEIEMTPLVLSKGVADHGAWGSKFFGRVMVQESHVGGGCSRKTWRATVVYGLEPVFQSGSTCVIKMCNRITYGGKGEAQLTERNVELEREASSHGSNESVHQCRIQSLAREYCKIFSAESRAIENFGPCLEVIPVYLMYRPANTIPYATVEADLQGVYLRYCKLSAVAGLVSRTGSEVALKCCALQHWIHQWTNGNLLFTQMEGVDNKLTNVGISVRSTGYQGLSAVGTPDVLEQFVSQHQCNYYCGLLGLRSLKAPAVSLQTPSSSKSKGSKSPSLQRKTAAAAHSPQTARRAAVSPRLPRRAEDDSLHLNLRHLHRRGQWECENTFGLKFKESK</sequence>
<dbReference type="PANTHER" id="PTHR47091">
    <property type="entry name" value="ALPHA-PROTEIN KINASE 2-RELATED"/>
    <property type="match status" value="1"/>
</dbReference>
<evidence type="ECO:0000256" key="3">
    <source>
        <dbReference type="ARBA" id="ARBA00022527"/>
    </source>
</evidence>
<dbReference type="PANTHER" id="PTHR47091:SF1">
    <property type="entry name" value="ALPHA-PROTEIN KINASE 3"/>
    <property type="match status" value="1"/>
</dbReference>
<gene>
    <name evidence="13" type="ORF">NHX12_006466</name>
</gene>
<reference evidence="13" key="1">
    <citation type="submission" date="2022-07" db="EMBL/GenBank/DDBJ databases">
        <title>Chromosome-level genome of Muraenolepis orangiensis.</title>
        <authorList>
            <person name="Kim J."/>
        </authorList>
    </citation>
    <scope>NUCLEOTIDE SEQUENCE</scope>
    <source>
        <strain evidence="13">KU_S4_2022</strain>
        <tissue evidence="13">Muscle</tissue>
    </source>
</reference>
<dbReference type="GO" id="GO:0005524">
    <property type="term" value="F:ATP binding"/>
    <property type="evidence" value="ECO:0007669"/>
    <property type="project" value="InterPro"/>
</dbReference>
<comment type="caution">
    <text evidence="13">The sequence shown here is derived from an EMBL/GenBank/DDBJ whole genome shotgun (WGS) entry which is preliminary data.</text>
</comment>
<dbReference type="SMART" id="SM00811">
    <property type="entry name" value="Alpha_kinase"/>
    <property type="match status" value="1"/>
</dbReference>
<feature type="domain" description="Ig-like" evidence="11">
    <location>
        <begin position="1323"/>
        <end position="1411"/>
    </location>
</feature>
<feature type="compositionally biased region" description="Basic and acidic residues" evidence="10">
    <location>
        <begin position="413"/>
        <end position="430"/>
    </location>
</feature>
<evidence type="ECO:0000256" key="5">
    <source>
        <dbReference type="ARBA" id="ARBA00022777"/>
    </source>
</evidence>
<evidence type="ECO:0000256" key="10">
    <source>
        <dbReference type="SAM" id="MobiDB-lite"/>
    </source>
</evidence>
<dbReference type="EMBL" id="JANIIK010000112">
    <property type="protein sequence ID" value="KAJ3594134.1"/>
    <property type="molecule type" value="Genomic_DNA"/>
</dbReference>
<evidence type="ECO:0000256" key="6">
    <source>
        <dbReference type="ARBA" id="ARBA00023157"/>
    </source>
</evidence>
<dbReference type="SUPFAM" id="SSF48726">
    <property type="entry name" value="Immunoglobulin"/>
    <property type="match status" value="2"/>
</dbReference>
<keyword evidence="4" id="KW-0808">Transferase</keyword>
<dbReference type="Pfam" id="PF13895">
    <property type="entry name" value="Ig_2"/>
    <property type="match status" value="1"/>
</dbReference>
<dbReference type="SUPFAM" id="SSF56112">
    <property type="entry name" value="Protein kinase-like (PK-like)"/>
    <property type="match status" value="1"/>
</dbReference>
<evidence type="ECO:0000259" key="12">
    <source>
        <dbReference type="PROSITE" id="PS51158"/>
    </source>
</evidence>
<dbReference type="OrthoDB" id="301415at2759"/>
<feature type="compositionally biased region" description="Polar residues" evidence="10">
    <location>
        <begin position="878"/>
        <end position="896"/>
    </location>
</feature>
<name>A0A9Q0DTB6_9TELE</name>
<feature type="region of interest" description="Disordered" evidence="10">
    <location>
        <begin position="1"/>
        <end position="37"/>
    </location>
</feature>
<evidence type="ECO:0000256" key="4">
    <source>
        <dbReference type="ARBA" id="ARBA00022679"/>
    </source>
</evidence>
<evidence type="ECO:0000256" key="9">
    <source>
        <dbReference type="ARBA" id="ARBA00048679"/>
    </source>
</evidence>
<feature type="region of interest" description="Disordered" evidence="10">
    <location>
        <begin position="1212"/>
        <end position="1319"/>
    </location>
</feature>
<keyword evidence="5" id="KW-0418">Kinase</keyword>
<feature type="compositionally biased region" description="Basic and acidic residues" evidence="10">
    <location>
        <begin position="625"/>
        <end position="638"/>
    </location>
</feature>
<feature type="region of interest" description="Disordered" evidence="10">
    <location>
        <begin position="1689"/>
        <end position="1734"/>
    </location>
</feature>
<feature type="compositionally biased region" description="Polar residues" evidence="10">
    <location>
        <begin position="1"/>
        <end position="11"/>
    </location>
</feature>
<dbReference type="InterPro" id="IPR036179">
    <property type="entry name" value="Ig-like_dom_sf"/>
</dbReference>
<feature type="region of interest" description="Disordered" evidence="10">
    <location>
        <begin position="1160"/>
        <end position="1189"/>
    </location>
</feature>
<comment type="catalytic activity">
    <reaction evidence="8">
        <text>L-threonyl-[protein] + ATP = O-phospho-L-threonyl-[protein] + ADP + H(+)</text>
        <dbReference type="Rhea" id="RHEA:46608"/>
        <dbReference type="Rhea" id="RHEA-COMP:11060"/>
        <dbReference type="Rhea" id="RHEA-COMP:11605"/>
        <dbReference type="ChEBI" id="CHEBI:15378"/>
        <dbReference type="ChEBI" id="CHEBI:30013"/>
        <dbReference type="ChEBI" id="CHEBI:30616"/>
        <dbReference type="ChEBI" id="CHEBI:61977"/>
        <dbReference type="ChEBI" id="CHEBI:456216"/>
        <dbReference type="EC" id="2.7.11.1"/>
    </reaction>
</comment>
<comment type="similarity">
    <text evidence="1">Belongs to the protein kinase superfamily. Alpha-type protein kinase family. ALPK subfamily.</text>
</comment>
<dbReference type="InterPro" id="IPR013783">
    <property type="entry name" value="Ig-like_fold"/>
</dbReference>
<dbReference type="InterPro" id="IPR004166">
    <property type="entry name" value="a-kinase_dom"/>
</dbReference>
<feature type="region of interest" description="Disordered" evidence="10">
    <location>
        <begin position="876"/>
        <end position="901"/>
    </location>
</feature>
<dbReference type="Gene3D" id="3.20.200.10">
    <property type="entry name" value="MHCK/EF2 kinase"/>
    <property type="match status" value="1"/>
</dbReference>
<feature type="compositionally biased region" description="Polar residues" evidence="10">
    <location>
        <begin position="770"/>
        <end position="783"/>
    </location>
</feature>
<protein>
    <recommendedName>
        <fullName evidence="2">non-specific serine/threonine protein kinase</fullName>
        <ecNumber evidence="2">2.7.11.1</ecNumber>
    </recommendedName>
</protein>
<feature type="compositionally biased region" description="Basic and acidic residues" evidence="10">
    <location>
        <begin position="12"/>
        <end position="26"/>
    </location>
</feature>
<dbReference type="InterPro" id="IPR003598">
    <property type="entry name" value="Ig_sub2"/>
</dbReference>
<keyword evidence="3" id="KW-0723">Serine/threonine-protein kinase</keyword>
<dbReference type="PROSITE" id="PS50835">
    <property type="entry name" value="IG_LIKE"/>
    <property type="match status" value="2"/>
</dbReference>
<feature type="compositionally biased region" description="Basic and acidic residues" evidence="10">
    <location>
        <begin position="506"/>
        <end position="517"/>
    </location>
</feature>
<keyword evidence="7" id="KW-0393">Immunoglobulin domain</keyword>
<feature type="compositionally biased region" description="Basic and acidic residues" evidence="10">
    <location>
        <begin position="799"/>
        <end position="808"/>
    </location>
</feature>
<feature type="compositionally biased region" description="Low complexity" evidence="10">
    <location>
        <begin position="1164"/>
        <end position="1181"/>
    </location>
</feature>
<dbReference type="Pfam" id="PF02816">
    <property type="entry name" value="Alpha_kinase"/>
    <property type="match status" value="1"/>
</dbReference>
<feature type="compositionally biased region" description="Polar residues" evidence="10">
    <location>
        <begin position="653"/>
        <end position="665"/>
    </location>
</feature>
<feature type="region of interest" description="Disordered" evidence="10">
    <location>
        <begin position="393"/>
        <end position="674"/>
    </location>
</feature>
<feature type="compositionally biased region" description="Basic and acidic residues" evidence="10">
    <location>
        <begin position="1296"/>
        <end position="1305"/>
    </location>
</feature>
<evidence type="ECO:0000256" key="8">
    <source>
        <dbReference type="ARBA" id="ARBA00047899"/>
    </source>
</evidence>
<dbReference type="PROSITE" id="PS51158">
    <property type="entry name" value="ALPHA_KINASE"/>
    <property type="match status" value="1"/>
</dbReference>
<evidence type="ECO:0000256" key="7">
    <source>
        <dbReference type="ARBA" id="ARBA00023319"/>
    </source>
</evidence>
<feature type="compositionally biased region" description="Low complexity" evidence="10">
    <location>
        <begin position="1691"/>
        <end position="1703"/>
    </location>
</feature>
<dbReference type="Gene3D" id="2.60.40.10">
    <property type="entry name" value="Immunoglobulins"/>
    <property type="match status" value="2"/>
</dbReference>
<feature type="region of interest" description="Disordered" evidence="10">
    <location>
        <begin position="170"/>
        <end position="231"/>
    </location>
</feature>
<comment type="catalytic activity">
    <reaction evidence="9">
        <text>L-seryl-[protein] + ATP = O-phospho-L-seryl-[protein] + ADP + H(+)</text>
        <dbReference type="Rhea" id="RHEA:17989"/>
        <dbReference type="Rhea" id="RHEA-COMP:9863"/>
        <dbReference type="Rhea" id="RHEA-COMP:11604"/>
        <dbReference type="ChEBI" id="CHEBI:15378"/>
        <dbReference type="ChEBI" id="CHEBI:29999"/>
        <dbReference type="ChEBI" id="CHEBI:30616"/>
        <dbReference type="ChEBI" id="CHEBI:83421"/>
        <dbReference type="ChEBI" id="CHEBI:456216"/>
        <dbReference type="EC" id="2.7.11.1"/>
    </reaction>
</comment>
<dbReference type="InterPro" id="IPR003599">
    <property type="entry name" value="Ig_sub"/>
</dbReference>
<evidence type="ECO:0000259" key="11">
    <source>
        <dbReference type="PROSITE" id="PS50835"/>
    </source>
</evidence>
<dbReference type="SMART" id="SM00409">
    <property type="entry name" value="IG"/>
    <property type="match status" value="2"/>
</dbReference>
<evidence type="ECO:0000256" key="1">
    <source>
        <dbReference type="ARBA" id="ARBA00008651"/>
    </source>
</evidence>
<feature type="region of interest" description="Disordered" evidence="10">
    <location>
        <begin position="770"/>
        <end position="808"/>
    </location>
</feature>
<evidence type="ECO:0000256" key="2">
    <source>
        <dbReference type="ARBA" id="ARBA00012513"/>
    </source>
</evidence>
<dbReference type="InterPro" id="IPR011009">
    <property type="entry name" value="Kinase-like_dom_sf"/>
</dbReference>
<feature type="domain" description="Alpha-type protein kinase" evidence="12">
    <location>
        <begin position="1439"/>
        <end position="1681"/>
    </location>
</feature>
<evidence type="ECO:0000313" key="13">
    <source>
        <dbReference type="EMBL" id="KAJ3594134.1"/>
    </source>
</evidence>
<proteinExistence type="inferred from homology"/>
<evidence type="ECO:0000313" key="14">
    <source>
        <dbReference type="Proteomes" id="UP001148018"/>
    </source>
</evidence>
<accession>A0A9Q0DTB6</accession>
<keyword evidence="14" id="KW-1185">Reference proteome</keyword>
<feature type="domain" description="Ig-like" evidence="11">
    <location>
        <begin position="58"/>
        <end position="127"/>
    </location>
</feature>
<keyword evidence="6" id="KW-1015">Disulfide bond</keyword>
<dbReference type="SMART" id="SM00408">
    <property type="entry name" value="IGc2"/>
    <property type="match status" value="2"/>
</dbReference>
<organism evidence="13 14">
    <name type="scientific">Muraenolepis orangiensis</name>
    <name type="common">Patagonian moray cod</name>
    <dbReference type="NCBI Taxonomy" id="630683"/>
    <lineage>
        <taxon>Eukaryota</taxon>
        <taxon>Metazoa</taxon>
        <taxon>Chordata</taxon>
        <taxon>Craniata</taxon>
        <taxon>Vertebrata</taxon>
        <taxon>Euteleostomi</taxon>
        <taxon>Actinopterygii</taxon>
        <taxon>Neopterygii</taxon>
        <taxon>Teleostei</taxon>
        <taxon>Neoteleostei</taxon>
        <taxon>Acanthomorphata</taxon>
        <taxon>Zeiogadaria</taxon>
        <taxon>Gadariae</taxon>
        <taxon>Gadiformes</taxon>
        <taxon>Muraenolepidoidei</taxon>
        <taxon>Muraenolepididae</taxon>
        <taxon>Muraenolepis</taxon>
    </lineage>
</organism>
<feature type="compositionally biased region" description="Basic and acidic residues" evidence="10">
    <location>
        <begin position="534"/>
        <end position="554"/>
    </location>
</feature>
<dbReference type="EC" id="2.7.11.1" evidence="2"/>
<dbReference type="GO" id="GO:0004674">
    <property type="term" value="F:protein serine/threonine kinase activity"/>
    <property type="evidence" value="ECO:0007669"/>
    <property type="project" value="UniProtKB-KW"/>
</dbReference>
<dbReference type="GO" id="GO:0055013">
    <property type="term" value="P:cardiac muscle cell development"/>
    <property type="evidence" value="ECO:0007669"/>
    <property type="project" value="TreeGrafter"/>
</dbReference>
<dbReference type="GO" id="GO:0005634">
    <property type="term" value="C:nucleus"/>
    <property type="evidence" value="ECO:0007669"/>
    <property type="project" value="TreeGrafter"/>
</dbReference>
<dbReference type="InterPro" id="IPR007110">
    <property type="entry name" value="Ig-like_dom"/>
</dbReference>
<dbReference type="Proteomes" id="UP001148018">
    <property type="component" value="Unassembled WGS sequence"/>
</dbReference>